<dbReference type="Proteomes" id="UP000224080">
    <property type="component" value="Unassembled WGS sequence"/>
</dbReference>
<evidence type="ECO:0000313" key="3">
    <source>
        <dbReference type="Proteomes" id="UP000224080"/>
    </source>
</evidence>
<feature type="compositionally biased region" description="Acidic residues" evidence="1">
    <location>
        <begin position="174"/>
        <end position="183"/>
    </location>
</feature>
<feature type="region of interest" description="Disordered" evidence="1">
    <location>
        <begin position="43"/>
        <end position="219"/>
    </location>
</feature>
<comment type="caution">
    <text evidence="2">The sequence shown here is derived from an EMBL/GenBank/DDBJ whole genome shotgun (WGS) entry which is preliminary data.</text>
</comment>
<dbReference type="AlphaFoldDB" id="A0A2B7XK42"/>
<feature type="compositionally biased region" description="Polar residues" evidence="1">
    <location>
        <begin position="94"/>
        <end position="121"/>
    </location>
</feature>
<sequence length="420" mass="46334">MRRERRLSESPPLPPFEYMSRNRRAVFGDPPSAYLAAVIERNERARTKREQTRLENEQNQDEEELPRKRPAPDSSQVNTYHTPAAENDYPAWSGSGTPASNTYPVSRASHSQFADSESNGESVERSDSTSTDQTNHDGETEHSQEDAEDDDSEGSKEDYGNGDEEYQDSASNDNDADMGDDECIVPHGRDPQSLGTTMPEKDEEDVGNRQECKPGDGTDILVSRDIYAPNPIRVDGDSSNTTTTAASLLSSASSNAFSAPNDDIRCHSADQPNFALPNRSSHMFSVPGTIFVDPIDFEDDDIRSLAHSLASNCANWGLGDDDVLANENIPPAEVIPQNSGRRQIDHRYRGLSQGQVVFHAGSFQAARFTAGSAPLLSESTSAIDRNSPSQYELLREENDNGDMHYPDEFSSELGYQTLDW</sequence>
<organism evidence="2 3">
    <name type="scientific">Blastomyces parvus</name>
    <dbReference type="NCBI Taxonomy" id="2060905"/>
    <lineage>
        <taxon>Eukaryota</taxon>
        <taxon>Fungi</taxon>
        <taxon>Dikarya</taxon>
        <taxon>Ascomycota</taxon>
        <taxon>Pezizomycotina</taxon>
        <taxon>Eurotiomycetes</taxon>
        <taxon>Eurotiomycetidae</taxon>
        <taxon>Onygenales</taxon>
        <taxon>Ajellomycetaceae</taxon>
        <taxon>Blastomyces</taxon>
    </lineage>
</organism>
<dbReference type="OrthoDB" id="4181059at2759"/>
<feature type="compositionally biased region" description="Basic and acidic residues" evidence="1">
    <location>
        <begin position="206"/>
        <end position="216"/>
    </location>
</feature>
<proteinExistence type="predicted"/>
<gene>
    <name evidence="2" type="ORF">GX51_00712</name>
</gene>
<keyword evidence="3" id="KW-1185">Reference proteome</keyword>
<feature type="compositionally biased region" description="Basic and acidic residues" evidence="1">
    <location>
        <begin position="134"/>
        <end position="145"/>
    </location>
</feature>
<name>A0A2B7XK42_9EURO</name>
<reference evidence="2 3" key="1">
    <citation type="submission" date="2017-10" db="EMBL/GenBank/DDBJ databases">
        <title>Comparative genomics in systemic dimorphic fungi from Ajellomycetaceae.</title>
        <authorList>
            <person name="Munoz J.F."/>
            <person name="Mcewen J.G."/>
            <person name="Clay O.K."/>
            <person name="Cuomo C.A."/>
        </authorList>
    </citation>
    <scope>NUCLEOTIDE SEQUENCE [LARGE SCALE GENOMIC DNA]</scope>
    <source>
        <strain evidence="2 3">UAMH130</strain>
    </source>
</reference>
<feature type="compositionally biased region" description="Basic and acidic residues" evidence="1">
    <location>
        <begin position="43"/>
        <end position="56"/>
    </location>
</feature>
<dbReference type="EMBL" id="PDNC01000005">
    <property type="protein sequence ID" value="PGH09270.1"/>
    <property type="molecule type" value="Genomic_DNA"/>
</dbReference>
<protein>
    <submittedName>
        <fullName evidence="2">Uncharacterized protein</fullName>
    </submittedName>
</protein>
<feature type="region of interest" description="Disordered" evidence="1">
    <location>
        <begin position="1"/>
        <end position="27"/>
    </location>
</feature>
<evidence type="ECO:0000256" key="1">
    <source>
        <dbReference type="SAM" id="MobiDB-lite"/>
    </source>
</evidence>
<accession>A0A2B7XK42</accession>
<evidence type="ECO:0000313" key="2">
    <source>
        <dbReference type="EMBL" id="PGH09270.1"/>
    </source>
</evidence>